<protein>
    <submittedName>
        <fullName evidence="2">Uncharacterized protein</fullName>
    </submittedName>
</protein>
<evidence type="ECO:0000313" key="3">
    <source>
        <dbReference type="Proteomes" id="UP001562425"/>
    </source>
</evidence>
<organism evidence="2 3">
    <name type="scientific">Culex pipiens pipiens</name>
    <name type="common">Northern house mosquito</name>
    <dbReference type="NCBI Taxonomy" id="38569"/>
    <lineage>
        <taxon>Eukaryota</taxon>
        <taxon>Metazoa</taxon>
        <taxon>Ecdysozoa</taxon>
        <taxon>Arthropoda</taxon>
        <taxon>Hexapoda</taxon>
        <taxon>Insecta</taxon>
        <taxon>Pterygota</taxon>
        <taxon>Neoptera</taxon>
        <taxon>Endopterygota</taxon>
        <taxon>Diptera</taxon>
        <taxon>Nematocera</taxon>
        <taxon>Culicoidea</taxon>
        <taxon>Culicidae</taxon>
        <taxon>Culicinae</taxon>
        <taxon>Culicini</taxon>
        <taxon>Culex</taxon>
        <taxon>Culex</taxon>
    </lineage>
</organism>
<proteinExistence type="predicted"/>
<dbReference type="Proteomes" id="UP001562425">
    <property type="component" value="Unassembled WGS sequence"/>
</dbReference>
<dbReference type="AlphaFoldDB" id="A0ABD1DLK4"/>
<comment type="caution">
    <text evidence="2">The sequence shown here is derived from an EMBL/GenBank/DDBJ whole genome shotgun (WGS) entry which is preliminary data.</text>
</comment>
<evidence type="ECO:0000313" key="2">
    <source>
        <dbReference type="EMBL" id="KAL1400632.1"/>
    </source>
</evidence>
<reference evidence="2 3" key="1">
    <citation type="submission" date="2024-05" db="EMBL/GenBank/DDBJ databases">
        <title>Culex pipiens pipiens assembly and annotation.</title>
        <authorList>
            <person name="Alout H."/>
            <person name="Durand T."/>
        </authorList>
    </citation>
    <scope>NUCLEOTIDE SEQUENCE [LARGE SCALE GENOMIC DNA]</scope>
    <source>
        <strain evidence="2">HA-2024</strain>
        <tissue evidence="2">Whole body</tissue>
    </source>
</reference>
<evidence type="ECO:0000256" key="1">
    <source>
        <dbReference type="SAM" id="MobiDB-lite"/>
    </source>
</evidence>
<keyword evidence="3" id="KW-1185">Reference proteome</keyword>
<gene>
    <name evidence="2" type="ORF">pipiens_020105</name>
</gene>
<name>A0ABD1DLK4_CULPP</name>
<sequence>MSKPQQLVQKSAGRRSISSCM</sequence>
<dbReference type="EMBL" id="JBEHCU010005182">
    <property type="protein sequence ID" value="KAL1400632.1"/>
    <property type="molecule type" value="Genomic_DNA"/>
</dbReference>
<feature type="non-terminal residue" evidence="2">
    <location>
        <position position="21"/>
    </location>
</feature>
<accession>A0ABD1DLK4</accession>
<feature type="region of interest" description="Disordered" evidence="1">
    <location>
        <begin position="1"/>
        <end position="21"/>
    </location>
</feature>